<accession>A0A543FYJ9</accession>
<dbReference type="InterPro" id="IPR051531">
    <property type="entry name" value="N-acetyltransferase"/>
</dbReference>
<dbReference type="AlphaFoldDB" id="A0A543FYJ9"/>
<organism evidence="5 6">
    <name type="scientific">Pseudonocardia cypriaca</name>
    <dbReference type="NCBI Taxonomy" id="882449"/>
    <lineage>
        <taxon>Bacteria</taxon>
        <taxon>Bacillati</taxon>
        <taxon>Actinomycetota</taxon>
        <taxon>Actinomycetes</taxon>
        <taxon>Pseudonocardiales</taxon>
        <taxon>Pseudonocardiaceae</taxon>
        <taxon>Pseudonocardia</taxon>
    </lineage>
</organism>
<dbReference type="PANTHER" id="PTHR43792:SF8">
    <property type="entry name" value="[RIBOSOMAL PROTEIN US5]-ALANINE N-ACETYLTRANSFERASE"/>
    <property type="match status" value="1"/>
</dbReference>
<reference evidence="5 6" key="1">
    <citation type="submission" date="2019-06" db="EMBL/GenBank/DDBJ databases">
        <title>Sequencing the genomes of 1000 actinobacteria strains.</title>
        <authorList>
            <person name="Klenk H.-P."/>
        </authorList>
    </citation>
    <scope>NUCLEOTIDE SEQUENCE [LARGE SCALE GENOMIC DNA]</scope>
    <source>
        <strain evidence="5 6">DSM 45511</strain>
    </source>
</reference>
<keyword evidence="2" id="KW-0012">Acyltransferase</keyword>
<sequence length="226" mass="24715">MAHAHPGRTSARHPGWPARLGPLRVRAGVVALRPVRLRDGGAWSAIRIRDEEYLAPWEPTMPGGWAERHSPGEWPARWLQLRSAGRRGTALPFAVTLDDRFVGHVMVGNVVREPLLSAYVGYWVDSTVAGGGVITGAVALVVDHCFSRVGLHRMEATVRPENAASLRVLEKLGFREEGLFRNYLDVDGAWRDHACFALTTDEIRPGGLTGRLVAAGRAERVHSAPA</sequence>
<proteinExistence type="inferred from homology"/>
<keyword evidence="6" id="KW-1185">Reference proteome</keyword>
<evidence type="ECO:0000313" key="6">
    <source>
        <dbReference type="Proteomes" id="UP000319818"/>
    </source>
</evidence>
<dbReference type="Proteomes" id="UP000319818">
    <property type="component" value="Unassembled WGS sequence"/>
</dbReference>
<dbReference type="EMBL" id="VFPH01000002">
    <property type="protein sequence ID" value="TQM38916.1"/>
    <property type="molecule type" value="Genomic_DNA"/>
</dbReference>
<comment type="caution">
    <text evidence="5">The sequence shown here is derived from an EMBL/GenBank/DDBJ whole genome shotgun (WGS) entry which is preliminary data.</text>
</comment>
<name>A0A543FYJ9_9PSEU</name>
<evidence type="ECO:0000313" key="5">
    <source>
        <dbReference type="EMBL" id="TQM38916.1"/>
    </source>
</evidence>
<dbReference type="PANTHER" id="PTHR43792">
    <property type="entry name" value="GNAT FAMILY, PUTATIVE (AFU_ORTHOLOGUE AFUA_3G00765)-RELATED-RELATED"/>
    <property type="match status" value="1"/>
</dbReference>
<dbReference type="InterPro" id="IPR016181">
    <property type="entry name" value="Acyl_CoA_acyltransferase"/>
</dbReference>
<keyword evidence="1 5" id="KW-0808">Transferase</keyword>
<evidence type="ECO:0000256" key="1">
    <source>
        <dbReference type="ARBA" id="ARBA00022679"/>
    </source>
</evidence>
<gene>
    <name evidence="5" type="ORF">FB388_6165</name>
</gene>
<evidence type="ECO:0000256" key="3">
    <source>
        <dbReference type="ARBA" id="ARBA00038502"/>
    </source>
</evidence>
<dbReference type="OrthoDB" id="5242221at2"/>
<dbReference type="SUPFAM" id="SSF55729">
    <property type="entry name" value="Acyl-CoA N-acyltransferases (Nat)"/>
    <property type="match status" value="1"/>
</dbReference>
<dbReference type="RefSeq" id="WP_142105578.1">
    <property type="nucleotide sequence ID" value="NZ_VFPH01000002.1"/>
</dbReference>
<feature type="domain" description="N-acetyltransferase" evidence="4">
    <location>
        <begin position="44"/>
        <end position="201"/>
    </location>
</feature>
<dbReference type="Pfam" id="PF13302">
    <property type="entry name" value="Acetyltransf_3"/>
    <property type="match status" value="1"/>
</dbReference>
<evidence type="ECO:0000259" key="4">
    <source>
        <dbReference type="PROSITE" id="PS51186"/>
    </source>
</evidence>
<dbReference type="InterPro" id="IPR000182">
    <property type="entry name" value="GNAT_dom"/>
</dbReference>
<dbReference type="GO" id="GO:0005737">
    <property type="term" value="C:cytoplasm"/>
    <property type="evidence" value="ECO:0007669"/>
    <property type="project" value="TreeGrafter"/>
</dbReference>
<dbReference type="PROSITE" id="PS51186">
    <property type="entry name" value="GNAT"/>
    <property type="match status" value="1"/>
</dbReference>
<comment type="similarity">
    <text evidence="3">Belongs to the acetyltransferase family. RimJ subfamily.</text>
</comment>
<dbReference type="GO" id="GO:0008999">
    <property type="term" value="F:protein-N-terminal-alanine acetyltransferase activity"/>
    <property type="evidence" value="ECO:0007669"/>
    <property type="project" value="TreeGrafter"/>
</dbReference>
<protein>
    <submittedName>
        <fullName evidence="5">Ribosomal-protein-alanine N-acetyltransferase</fullName>
    </submittedName>
</protein>
<dbReference type="Gene3D" id="3.40.630.30">
    <property type="match status" value="1"/>
</dbReference>
<evidence type="ECO:0000256" key="2">
    <source>
        <dbReference type="ARBA" id="ARBA00023315"/>
    </source>
</evidence>